<accession>A0A6S7E5E5</accession>
<organism evidence="2 3">
    <name type="scientific">Achromobacter pulmonis</name>
    <dbReference type="NCBI Taxonomy" id="1389932"/>
    <lineage>
        <taxon>Bacteria</taxon>
        <taxon>Pseudomonadati</taxon>
        <taxon>Pseudomonadota</taxon>
        <taxon>Betaproteobacteria</taxon>
        <taxon>Burkholderiales</taxon>
        <taxon>Alcaligenaceae</taxon>
        <taxon>Achromobacter</taxon>
    </lineage>
</organism>
<evidence type="ECO:0000256" key="1">
    <source>
        <dbReference type="SAM" id="SignalP"/>
    </source>
</evidence>
<dbReference type="EMBL" id="CADIKZ010000011">
    <property type="protein sequence ID" value="CAB3897242.1"/>
    <property type="molecule type" value="Genomic_DNA"/>
</dbReference>
<feature type="chain" id="PRO_5028888987" description="Lipoprotein" evidence="1">
    <location>
        <begin position="19"/>
        <end position="68"/>
    </location>
</feature>
<name>A0A6S7E5E5_9BURK</name>
<proteinExistence type="predicted"/>
<evidence type="ECO:0000313" key="3">
    <source>
        <dbReference type="Proteomes" id="UP000494203"/>
    </source>
</evidence>
<dbReference type="AlphaFoldDB" id="A0A6S7E5E5"/>
<evidence type="ECO:0000313" key="2">
    <source>
        <dbReference type="EMBL" id="CAB3897242.1"/>
    </source>
</evidence>
<evidence type="ECO:0008006" key="4">
    <source>
        <dbReference type="Google" id="ProtNLM"/>
    </source>
</evidence>
<gene>
    <name evidence="2" type="ORF">LMG26788_04089</name>
</gene>
<keyword evidence="1" id="KW-0732">Signal</keyword>
<reference evidence="2 3" key="1">
    <citation type="submission" date="2020-04" db="EMBL/GenBank/DDBJ databases">
        <authorList>
            <person name="De Canck E."/>
        </authorList>
    </citation>
    <scope>NUCLEOTIDE SEQUENCE [LARGE SCALE GENOMIC DNA]</scope>
    <source>
        <strain evidence="2 3">LMG 26788</strain>
    </source>
</reference>
<sequence length="68" mass="7675">MRHLALLASLAAAVSATACSSQQAYGFGQAWQRNECGRISDMQERQRCMSAASTSYDDYQRQRQDIRK</sequence>
<dbReference type="Proteomes" id="UP000494203">
    <property type="component" value="Unassembled WGS sequence"/>
</dbReference>
<dbReference type="RefSeq" id="WP_175135686.1">
    <property type="nucleotide sequence ID" value="NZ_CADIJV010000049.1"/>
</dbReference>
<dbReference type="PROSITE" id="PS51257">
    <property type="entry name" value="PROKAR_LIPOPROTEIN"/>
    <property type="match status" value="1"/>
</dbReference>
<protein>
    <recommendedName>
        <fullName evidence="4">Lipoprotein</fullName>
    </recommendedName>
</protein>
<feature type="signal peptide" evidence="1">
    <location>
        <begin position="1"/>
        <end position="18"/>
    </location>
</feature>
<keyword evidence="3" id="KW-1185">Reference proteome</keyword>